<dbReference type="RefSeq" id="WP_269460984.1">
    <property type="nucleotide sequence ID" value="NZ_BOMJ01000016.1"/>
</dbReference>
<protein>
    <recommendedName>
        <fullName evidence="1">pPIWI-RE three-gene island domain-containing protein</fullName>
    </recommendedName>
</protein>
<dbReference type="Pfam" id="PF18155">
    <property type="entry name" value="pPIWI_RE_Z"/>
    <property type="match status" value="1"/>
</dbReference>
<evidence type="ECO:0000313" key="3">
    <source>
        <dbReference type="Proteomes" id="UP000198688"/>
    </source>
</evidence>
<dbReference type="InterPro" id="IPR055254">
    <property type="entry name" value="pPIWI_RE_Z"/>
</dbReference>
<dbReference type="SUPFAM" id="SSF52540">
    <property type="entry name" value="P-loop containing nucleoside triphosphate hydrolases"/>
    <property type="match status" value="1"/>
</dbReference>
<dbReference type="EMBL" id="LT629758">
    <property type="protein sequence ID" value="SDS42034.1"/>
    <property type="molecule type" value="Genomic_DNA"/>
</dbReference>
<name>A0A1H1S215_9ACTN</name>
<dbReference type="InterPro" id="IPR027417">
    <property type="entry name" value="P-loop_NTPase"/>
</dbReference>
<feature type="domain" description="pPIWI-RE three-gene island" evidence="1">
    <location>
        <begin position="27"/>
        <end position="175"/>
    </location>
</feature>
<evidence type="ECO:0000259" key="1">
    <source>
        <dbReference type="Pfam" id="PF18155"/>
    </source>
</evidence>
<gene>
    <name evidence="2" type="ORF">SAMN04489716_0744</name>
</gene>
<dbReference type="STRING" id="113562.SAMN04489716_0744"/>
<dbReference type="Proteomes" id="UP000198688">
    <property type="component" value="Chromosome I"/>
</dbReference>
<proteinExistence type="predicted"/>
<evidence type="ECO:0000313" key="2">
    <source>
        <dbReference type="EMBL" id="SDS42034.1"/>
    </source>
</evidence>
<sequence>MARERGRWHERLTKEIKQAAKDRGWKVDAVQLVTVELVLTLANQVSPQEPASGAWAQLKGYRFDDAGEEADHALSVIVWLVGELKSEPVWREALAAYLEMPEQLRAYLLDGPDDVLPPFRRPALVGDREADYLAALEQFPPHRSSEIPIAEPGQSYFVKAEDGKETITIPEQLPDWGTLARHDFDPAPQRRPVRIGWKQLVDFAAELDREDLEHGREFQRWHGRVEDLTIRLRQADDTFERATELDFDRLHHLAGMVGAGKSTLMDLLAIWAARHQHHVTVVVADVVQVLTRVQLYRRYGVGAAPVLGASGRGRHIQQLHRPGVRRAEGLNAMNVPLLQWASTACALSSRRAEAKPWKLDEAPCLRLKQQKIGPRGGTTDVDHVCPLWARCQRHHASRELVTAKVWVTTPAGLVFSRVPQPLIDADLRYLELAWYRSDLIIVDEADQVQTQLDGIFSPSQTLAGDGDDAWMDVIDITKKVELPARGRGPMREPKVARWVHLVDLADMLISRIYALLGNEPHLRAWVGDGYFNEWTLAVRLTAMFAAPRADAEADDDSDLPAIDVERAQAWRKSFSVWSLAPTKTEQPTVDTRADELRRLAEQTAYKDESTVTKMVSAWLAKRRDITEPQDLGDLALKLHFTLLVGILTNLISSITGRWNDVEGPLRMRGHGSSLVHRPPVEYVAMVPDSPMGNLIGLQYQHDDDAHPDRLGSLRFFRCNGIGRWLLLNLANLYTDEQAQPPGVLLMSATSWAGTSPRYDLQVPVTGVLQAPPRELEGINASEFRYSPQRYGTTDRRIRISGTPPERRPAALAAMVQQLARIVDDGLGAQPSLLEQQRDALPSGRRRIMLLVGSYAECEQVEAALLRARPDWAGEVLRLIPDDASFTHQWTGHTLSRGSVAELRHTDAWLLVAPLLAVERGHNILNDERVAALGAAYFLVRPHPRPDDISYHVQDINRWGVDQIRTGLPAGGPATNPAHERAKAFIAAAGTRWRQSLAHPLMLSRMDDDEQAAFMWTQLVTIWQVIGRLVRGGQKATVHFCDAAFDPASDTSLLVGMHHVLTAAQAGKGIRPQDVELATILYDPLHRALTALLEPYRAL</sequence>
<keyword evidence="3" id="KW-1185">Reference proteome</keyword>
<accession>A0A1H1S215</accession>
<reference evidence="2 3" key="1">
    <citation type="submission" date="2016-10" db="EMBL/GenBank/DDBJ databases">
        <authorList>
            <person name="de Groot N.N."/>
        </authorList>
    </citation>
    <scope>NUCLEOTIDE SEQUENCE [LARGE SCALE GENOMIC DNA]</scope>
    <source>
        <strain evidence="2 3">DSM 43941</strain>
    </source>
</reference>
<organism evidence="2 3">
    <name type="scientific">Actinoplanes derwentensis</name>
    <dbReference type="NCBI Taxonomy" id="113562"/>
    <lineage>
        <taxon>Bacteria</taxon>
        <taxon>Bacillati</taxon>
        <taxon>Actinomycetota</taxon>
        <taxon>Actinomycetes</taxon>
        <taxon>Micromonosporales</taxon>
        <taxon>Micromonosporaceae</taxon>
        <taxon>Actinoplanes</taxon>
    </lineage>
</organism>
<dbReference type="AlphaFoldDB" id="A0A1H1S215"/>